<dbReference type="Proteomes" id="UP000190890">
    <property type="component" value="Unassembled WGS sequence"/>
</dbReference>
<protein>
    <submittedName>
        <fullName evidence="1">Uncharacterized protein</fullName>
    </submittedName>
</protein>
<evidence type="ECO:0000313" key="1">
    <source>
        <dbReference type="EMBL" id="OOM82136.1"/>
    </source>
</evidence>
<evidence type="ECO:0000313" key="2">
    <source>
        <dbReference type="Proteomes" id="UP000190890"/>
    </source>
</evidence>
<proteinExistence type="predicted"/>
<keyword evidence="2" id="KW-1185">Reference proteome</keyword>
<comment type="caution">
    <text evidence="1">The sequence shown here is derived from an EMBL/GenBank/DDBJ whole genome shotgun (WGS) entry which is preliminary data.</text>
</comment>
<gene>
    <name evidence="1" type="ORF">CLPUN_04970</name>
</gene>
<sequence length="69" mass="8170">MIRKEQRFLTCELKRLNIIVNMLKSLGCQITGDAMDFYRQPVIPIRINKSNFTNAGKKGKYFKIEMMRK</sequence>
<organism evidence="1 2">
    <name type="scientific">Clostridium puniceum</name>
    <dbReference type="NCBI Taxonomy" id="29367"/>
    <lineage>
        <taxon>Bacteria</taxon>
        <taxon>Bacillati</taxon>
        <taxon>Bacillota</taxon>
        <taxon>Clostridia</taxon>
        <taxon>Eubacteriales</taxon>
        <taxon>Clostridiaceae</taxon>
        <taxon>Clostridium</taxon>
    </lineage>
</organism>
<name>A0A1S8TWL9_9CLOT</name>
<accession>A0A1S8TWL9</accession>
<dbReference type="STRING" id="29367.CLPUN_04970"/>
<reference evidence="1 2" key="1">
    <citation type="submission" date="2016-05" db="EMBL/GenBank/DDBJ databases">
        <title>Microbial solvent formation.</title>
        <authorList>
            <person name="Poehlein A."/>
            <person name="Montoya Solano J.D."/>
            <person name="Flitsch S."/>
            <person name="Krabben P."/>
            <person name="Duerre P."/>
            <person name="Daniel R."/>
        </authorList>
    </citation>
    <scope>NUCLEOTIDE SEQUENCE [LARGE SCALE GENOMIC DNA]</scope>
    <source>
        <strain evidence="1 2">DSM 2619</strain>
    </source>
</reference>
<dbReference type="EMBL" id="LZZM01000028">
    <property type="protein sequence ID" value="OOM82136.1"/>
    <property type="molecule type" value="Genomic_DNA"/>
</dbReference>
<dbReference type="AlphaFoldDB" id="A0A1S8TWL9"/>